<sequence>MFADRTFSRTNYPADNHGHKDFKMIIFNSEYLKEYTIQVFVKMGCPLEQAKIAADCLNQADLRGVDSHGVARLCGYVRLWELKRLNATPEMKIMHETPSTAVLDGDLGLGLVTAPHAMQIAVEKAKIAGTGWVAVQNSNHYGIAGYHAMMALENDMIGISMTNASPLVSPTFSKSRFLGTNPIAVAIPALTQPPFVIDMATTTVANGKLEVLQRKGLDAPLGWTQDKDGNPTTDAYSLKKGGSMLPLGGDREHGGHKGYCLGAMVDIFSAVLSGANYGPWVPPFVSFLDPPKNQVGKGIGHFLGAIRIDAFRSAEDFKKDMDNWIETFRNAEPSAGQERVLIPGDPERELTIERQKNGIPLHEQVVADLKDLATRFGLNFNENPENKN</sequence>
<dbReference type="PANTHER" id="PTHR11091">
    <property type="entry name" value="OXIDOREDUCTASE-RELATED"/>
    <property type="match status" value="1"/>
</dbReference>
<dbReference type="Proteomes" id="UP001193389">
    <property type="component" value="Chromosome"/>
</dbReference>
<evidence type="ECO:0000313" key="4">
    <source>
        <dbReference type="Proteomes" id="UP001193389"/>
    </source>
</evidence>
<accession>A0A5K7SCF2</accession>
<dbReference type="EMBL" id="AP018694">
    <property type="protein sequence ID" value="BBE19272.1"/>
    <property type="molecule type" value="Genomic_DNA"/>
</dbReference>
<dbReference type="Gene3D" id="3.30.1370.60">
    <property type="entry name" value="Hypothetical oxidoreductase yiak, domain 2"/>
    <property type="match status" value="1"/>
</dbReference>
<evidence type="ECO:0000313" key="3">
    <source>
        <dbReference type="EMBL" id="BBE19272.1"/>
    </source>
</evidence>
<organism evidence="3 4">
    <name type="scientific">Aquipluma nitroreducens</name>
    <dbReference type="NCBI Taxonomy" id="2010828"/>
    <lineage>
        <taxon>Bacteria</taxon>
        <taxon>Pseudomonadati</taxon>
        <taxon>Bacteroidota</taxon>
        <taxon>Bacteroidia</taxon>
        <taxon>Marinilabiliales</taxon>
        <taxon>Prolixibacteraceae</taxon>
        <taxon>Aquipluma</taxon>
    </lineage>
</organism>
<dbReference type="AlphaFoldDB" id="A0A5K7SCF2"/>
<reference evidence="3" key="1">
    <citation type="journal article" date="2020" name="Int. J. Syst. Evol. Microbiol.">
        <title>Aquipluma nitroreducens gen. nov. sp. nov., a novel facultatively anaerobic bacterium isolated from a freshwater lake.</title>
        <authorList>
            <person name="Watanabe M."/>
            <person name="Kojima H."/>
            <person name="Fukui M."/>
        </authorList>
    </citation>
    <scope>NUCLEOTIDE SEQUENCE</scope>
    <source>
        <strain evidence="3">MeG22</strain>
    </source>
</reference>
<dbReference type="RefSeq" id="WP_318347531.1">
    <property type="nucleotide sequence ID" value="NZ_AP018694.1"/>
</dbReference>
<dbReference type="InterPro" id="IPR043144">
    <property type="entry name" value="Mal/L-sulf/L-lact_DH-like_ah"/>
</dbReference>
<name>A0A5K7SCF2_9BACT</name>
<dbReference type="InterPro" id="IPR036111">
    <property type="entry name" value="Mal/L-sulfo/L-lacto_DH-like_sf"/>
</dbReference>
<keyword evidence="2" id="KW-0560">Oxidoreductase</keyword>
<dbReference type="PANTHER" id="PTHR11091:SF0">
    <property type="entry name" value="MALATE DEHYDROGENASE"/>
    <property type="match status" value="1"/>
</dbReference>
<dbReference type="SUPFAM" id="SSF89733">
    <property type="entry name" value="L-sulfolactate dehydrogenase-like"/>
    <property type="match status" value="1"/>
</dbReference>
<gene>
    <name evidence="3" type="ORF">AQPE_3448</name>
</gene>
<dbReference type="InterPro" id="IPR043143">
    <property type="entry name" value="Mal/L-sulf/L-lact_DH-like_NADP"/>
</dbReference>
<dbReference type="Pfam" id="PF02615">
    <property type="entry name" value="Ldh_2"/>
    <property type="match status" value="1"/>
</dbReference>
<evidence type="ECO:0000256" key="1">
    <source>
        <dbReference type="ARBA" id="ARBA00006056"/>
    </source>
</evidence>
<evidence type="ECO:0000256" key="2">
    <source>
        <dbReference type="ARBA" id="ARBA00023002"/>
    </source>
</evidence>
<comment type="similarity">
    <text evidence="1">Belongs to the LDH2/MDH2 oxidoreductase family.</text>
</comment>
<keyword evidence="4" id="KW-1185">Reference proteome</keyword>
<proteinExistence type="inferred from homology"/>
<dbReference type="GO" id="GO:0016491">
    <property type="term" value="F:oxidoreductase activity"/>
    <property type="evidence" value="ECO:0007669"/>
    <property type="project" value="UniProtKB-KW"/>
</dbReference>
<protein>
    <submittedName>
        <fullName evidence="3">Malate dehydrogenase, similar to archaeal MJ1425</fullName>
    </submittedName>
</protein>
<dbReference type="InterPro" id="IPR003767">
    <property type="entry name" value="Malate/L-lactate_DH-like"/>
</dbReference>
<dbReference type="KEGG" id="anf:AQPE_3448"/>
<dbReference type="Gene3D" id="1.10.1530.10">
    <property type="match status" value="1"/>
</dbReference>